<dbReference type="Pfam" id="PF09856">
    <property type="entry name" value="ScfRs"/>
    <property type="match status" value="1"/>
</dbReference>
<evidence type="ECO:0000313" key="3">
    <source>
        <dbReference type="EMBL" id="KAI1692939.1"/>
    </source>
</evidence>
<feature type="region of interest" description="Disordered" evidence="1">
    <location>
        <begin position="97"/>
        <end position="123"/>
    </location>
</feature>
<keyword evidence="4" id="KW-1185">Reference proteome</keyword>
<feature type="region of interest" description="Disordered" evidence="1">
    <location>
        <begin position="141"/>
        <end position="163"/>
    </location>
</feature>
<protein>
    <submittedName>
        <fullName evidence="3">Transcriptional regulator (DUF2083) domain-containing protein</fullName>
    </submittedName>
</protein>
<organism evidence="3 4">
    <name type="scientific">Ditylenchus destructor</name>
    <dbReference type="NCBI Taxonomy" id="166010"/>
    <lineage>
        <taxon>Eukaryota</taxon>
        <taxon>Metazoa</taxon>
        <taxon>Ecdysozoa</taxon>
        <taxon>Nematoda</taxon>
        <taxon>Chromadorea</taxon>
        <taxon>Rhabditida</taxon>
        <taxon>Tylenchina</taxon>
        <taxon>Tylenchomorpha</taxon>
        <taxon>Sphaerularioidea</taxon>
        <taxon>Anguinidae</taxon>
        <taxon>Anguininae</taxon>
        <taxon>Ditylenchus</taxon>
    </lineage>
</organism>
<evidence type="ECO:0000259" key="2">
    <source>
        <dbReference type="Pfam" id="PF09856"/>
    </source>
</evidence>
<reference evidence="3" key="1">
    <citation type="submission" date="2022-01" db="EMBL/GenBank/DDBJ databases">
        <title>Genome Sequence Resource for Two Populations of Ditylenchus destructor, the Migratory Endoparasitic Phytonematode.</title>
        <authorList>
            <person name="Zhang H."/>
            <person name="Lin R."/>
            <person name="Xie B."/>
        </authorList>
    </citation>
    <scope>NUCLEOTIDE SEQUENCE</scope>
    <source>
        <strain evidence="3">BazhouSP</strain>
    </source>
</reference>
<proteinExistence type="predicted"/>
<name>A0AAD4QW43_9BILA</name>
<evidence type="ECO:0000313" key="4">
    <source>
        <dbReference type="Proteomes" id="UP001201812"/>
    </source>
</evidence>
<sequence length="340" mass="37218">MVAIHDAWRRSQAQLRVLDDKVESGGGAAGSLPWEEVRDWYQAEGNYIDILDRAAESLVDTLDGPRGIEGRLRTRHHVKIEEARNDDTRLSRFAADRPSAAARGAGVRGGDAGGERGQRPRLSRGARIAVARPRQLCRRRAADAVSPLSRRGSRGTPRHRPAAPTLRHSFEQTCHRLSTLQRPGAQGIPFFFCRVDMAGNITKRHSATRLEFARFGGACPLWVVHEAVAIPDRILVQLAETPDGARYVSMAKGLAARRRTPPTSSMPTACVPAASPRRSAPAAASARARIATSAPFRRRRARSASIRMSARQCPMNSSDALDATRSSRHNHALDRKGVCE</sequence>
<gene>
    <name evidence="3" type="ORF">DdX_20931</name>
</gene>
<evidence type="ECO:0000256" key="1">
    <source>
        <dbReference type="SAM" id="MobiDB-lite"/>
    </source>
</evidence>
<dbReference type="InterPro" id="IPR018653">
    <property type="entry name" value="ScfR_C"/>
</dbReference>
<feature type="compositionally biased region" description="Basic and acidic residues" evidence="1">
    <location>
        <begin position="331"/>
        <end position="340"/>
    </location>
</feature>
<feature type="region of interest" description="Disordered" evidence="1">
    <location>
        <begin position="256"/>
        <end position="278"/>
    </location>
</feature>
<dbReference type="AlphaFoldDB" id="A0AAD4QW43"/>
<feature type="compositionally biased region" description="Basic residues" evidence="1">
    <location>
        <begin position="151"/>
        <end position="161"/>
    </location>
</feature>
<dbReference type="Proteomes" id="UP001201812">
    <property type="component" value="Unassembled WGS sequence"/>
</dbReference>
<feature type="domain" description="Short-chain fatty acyl coenzyme A regulators C-terminal" evidence="2">
    <location>
        <begin position="179"/>
        <end position="264"/>
    </location>
</feature>
<feature type="region of interest" description="Disordered" evidence="1">
    <location>
        <begin position="294"/>
        <end position="340"/>
    </location>
</feature>
<comment type="caution">
    <text evidence="3">The sequence shown here is derived from an EMBL/GenBank/DDBJ whole genome shotgun (WGS) entry which is preliminary data.</text>
</comment>
<dbReference type="EMBL" id="JAKKPZ010000694">
    <property type="protein sequence ID" value="KAI1692939.1"/>
    <property type="molecule type" value="Genomic_DNA"/>
</dbReference>
<accession>A0AAD4QW43</accession>